<evidence type="ECO:0000256" key="1">
    <source>
        <dbReference type="ARBA" id="ARBA00004123"/>
    </source>
</evidence>
<organism evidence="3 4">
    <name type="scientific">Seiridium cardinale</name>
    <dbReference type="NCBI Taxonomy" id="138064"/>
    <lineage>
        <taxon>Eukaryota</taxon>
        <taxon>Fungi</taxon>
        <taxon>Dikarya</taxon>
        <taxon>Ascomycota</taxon>
        <taxon>Pezizomycotina</taxon>
        <taxon>Sordariomycetes</taxon>
        <taxon>Xylariomycetidae</taxon>
        <taxon>Amphisphaeriales</taxon>
        <taxon>Sporocadaceae</taxon>
        <taxon>Seiridium</taxon>
    </lineage>
</organism>
<evidence type="ECO:0000313" key="4">
    <source>
        <dbReference type="Proteomes" id="UP001465668"/>
    </source>
</evidence>
<dbReference type="InterPro" id="IPR021858">
    <property type="entry name" value="Fun_TF"/>
</dbReference>
<evidence type="ECO:0000313" key="3">
    <source>
        <dbReference type="EMBL" id="KAK9777715.1"/>
    </source>
</evidence>
<keyword evidence="2" id="KW-0539">Nucleus</keyword>
<accession>A0ABR2XVY2</accession>
<evidence type="ECO:0000256" key="2">
    <source>
        <dbReference type="ARBA" id="ARBA00023242"/>
    </source>
</evidence>
<keyword evidence="4" id="KW-1185">Reference proteome</keyword>
<dbReference type="PANTHER" id="PTHR37534">
    <property type="entry name" value="TRANSCRIPTIONAL ACTIVATOR PROTEIN UGA3"/>
    <property type="match status" value="1"/>
</dbReference>
<dbReference type="PANTHER" id="PTHR37534:SF11">
    <property type="entry name" value="ZN(II)2CYS6 TRANSCRIPTION FACTOR (EUROFUNG)"/>
    <property type="match status" value="1"/>
</dbReference>
<gene>
    <name evidence="3" type="ORF">SCAR479_05763</name>
</gene>
<protein>
    <submittedName>
        <fullName evidence="3">Uncharacterized protein</fullName>
    </submittedName>
</protein>
<dbReference type="Proteomes" id="UP001465668">
    <property type="component" value="Unassembled WGS sequence"/>
</dbReference>
<comment type="caution">
    <text evidence="3">The sequence shown here is derived from an EMBL/GenBank/DDBJ whole genome shotgun (WGS) entry which is preliminary data.</text>
</comment>
<sequence length="422" mass="47095">MVVVSMGLEHETLGLLIQSAAAIHMSWKELSPRKLAVSIHASAINSYRRAIQDIGYTGVSDSLLLSALLLGFTAPWHEICDVGTIHVHGARILFKHWLAGFLDNGKHESSFILSCFIYWQSMFSFIGNDPAENLVYHMSLDGPIETYYNMPSSQNPRNQTQAMAIDGITLDLFNTIGKAAALCRARQLGIQLPDSQAHAEQIETCLLKWQPPASAHLVDLQDPNTSPKHILHLLDAIRLAGLLQLYSSSTSLLKKRMLNYKGCPEISTTAPCFDFGNTLHELEQSADKHIICNGQQRFLRALAIHILELISGIPSSSGTCTLQPVPLTMVAAWITQLPEPSPSQFASERTAGSKHDEYIAVEFWRMFIRTRLQNSDDYMGILLPLRRVQALIEEVWRRNGADGVQCDWITLITSDEFRTFLA</sequence>
<name>A0ABR2XVY2_9PEZI</name>
<dbReference type="Pfam" id="PF11951">
    <property type="entry name" value="Fungal_trans_2"/>
    <property type="match status" value="1"/>
</dbReference>
<proteinExistence type="predicted"/>
<reference evidence="3 4" key="1">
    <citation type="submission" date="2024-02" db="EMBL/GenBank/DDBJ databases">
        <title>First draft genome assembly of two strains of Seiridium cardinale.</title>
        <authorList>
            <person name="Emiliani G."/>
            <person name="Scali E."/>
        </authorList>
    </citation>
    <scope>NUCLEOTIDE SEQUENCE [LARGE SCALE GENOMIC DNA]</scope>
    <source>
        <strain evidence="3 4">BM-138-000479</strain>
    </source>
</reference>
<comment type="subcellular location">
    <subcellularLocation>
        <location evidence="1">Nucleus</location>
    </subcellularLocation>
</comment>
<dbReference type="EMBL" id="JARVKM010000020">
    <property type="protein sequence ID" value="KAK9777715.1"/>
    <property type="molecule type" value="Genomic_DNA"/>
</dbReference>